<dbReference type="Pfam" id="PF00465">
    <property type="entry name" value="Fe-ADH"/>
    <property type="match status" value="1"/>
</dbReference>
<dbReference type="InterPro" id="IPR001670">
    <property type="entry name" value="ADH_Fe/GldA"/>
</dbReference>
<reference evidence="4 5" key="1">
    <citation type="submission" date="2023-04" db="EMBL/GenBank/DDBJ databases">
        <title>Clostridium tannerae sp. nov., isolated from the fecal material of an alpaca.</title>
        <authorList>
            <person name="Miller S."/>
            <person name="Hendry M."/>
            <person name="King J."/>
            <person name="Sankaranarayanan K."/>
            <person name="Lawson P.A."/>
        </authorList>
    </citation>
    <scope>NUCLEOTIDE SEQUENCE [LARGE SCALE GENOMIC DNA]</scope>
    <source>
        <strain evidence="4 5">A1-XYC3</strain>
    </source>
</reference>
<comment type="caution">
    <text evidence="4">The sequence shown here is derived from an EMBL/GenBank/DDBJ whole genome shotgun (WGS) entry which is preliminary data.</text>
</comment>
<dbReference type="InterPro" id="IPR056798">
    <property type="entry name" value="ADH_Fe_C"/>
</dbReference>
<protein>
    <submittedName>
        <fullName evidence="4">Iron-containing alcohol dehydrogenase</fullName>
        <ecNumber evidence="4">1.1.1.-</ecNumber>
    </submittedName>
</protein>
<gene>
    <name evidence="4" type="ORF">P8V03_03555</name>
</gene>
<dbReference type="EC" id="1.1.1.-" evidence="4"/>
<dbReference type="EMBL" id="JARUJP010000003">
    <property type="protein sequence ID" value="MDW8800226.1"/>
    <property type="molecule type" value="Genomic_DNA"/>
</dbReference>
<evidence type="ECO:0000313" key="5">
    <source>
        <dbReference type="Proteomes" id="UP001281656"/>
    </source>
</evidence>
<feature type="domain" description="Alcohol dehydrogenase iron-type/glycerol dehydrogenase GldA" evidence="2">
    <location>
        <begin position="9"/>
        <end position="177"/>
    </location>
</feature>
<feature type="domain" description="Fe-containing alcohol dehydrogenase-like C-terminal" evidence="3">
    <location>
        <begin position="188"/>
        <end position="386"/>
    </location>
</feature>
<evidence type="ECO:0000259" key="2">
    <source>
        <dbReference type="Pfam" id="PF00465"/>
    </source>
</evidence>
<keyword evidence="1 4" id="KW-0560">Oxidoreductase</keyword>
<proteinExistence type="predicted"/>
<dbReference type="PANTHER" id="PTHR43633:SF1">
    <property type="entry name" value="ALCOHOL DEHYDROGENASE YQHD"/>
    <property type="match status" value="1"/>
</dbReference>
<dbReference type="CDD" id="cd08187">
    <property type="entry name" value="BDH"/>
    <property type="match status" value="1"/>
</dbReference>
<dbReference type="PANTHER" id="PTHR43633">
    <property type="entry name" value="ALCOHOL DEHYDROGENASE YQHD"/>
    <property type="match status" value="1"/>
</dbReference>
<dbReference type="SUPFAM" id="SSF56796">
    <property type="entry name" value="Dehydroquinate synthase-like"/>
    <property type="match status" value="1"/>
</dbReference>
<dbReference type="InterPro" id="IPR018211">
    <property type="entry name" value="ADH_Fe_CS"/>
</dbReference>
<dbReference type="Gene3D" id="3.40.50.1970">
    <property type="match status" value="1"/>
</dbReference>
<evidence type="ECO:0000256" key="1">
    <source>
        <dbReference type="ARBA" id="ARBA00023002"/>
    </source>
</evidence>
<evidence type="ECO:0000259" key="3">
    <source>
        <dbReference type="Pfam" id="PF25137"/>
    </source>
</evidence>
<dbReference type="PROSITE" id="PS00060">
    <property type="entry name" value="ADH_IRON_2"/>
    <property type="match status" value="1"/>
</dbReference>
<dbReference type="Pfam" id="PF25137">
    <property type="entry name" value="ADH_Fe_C"/>
    <property type="match status" value="1"/>
</dbReference>
<organism evidence="4 5">
    <name type="scientific">Clostridium tanneri</name>
    <dbReference type="NCBI Taxonomy" id="3037988"/>
    <lineage>
        <taxon>Bacteria</taxon>
        <taxon>Bacillati</taxon>
        <taxon>Bacillota</taxon>
        <taxon>Clostridia</taxon>
        <taxon>Eubacteriales</taxon>
        <taxon>Clostridiaceae</taxon>
        <taxon>Clostridium</taxon>
    </lineage>
</organism>
<dbReference type="Proteomes" id="UP001281656">
    <property type="component" value="Unassembled WGS sequence"/>
</dbReference>
<evidence type="ECO:0000313" key="4">
    <source>
        <dbReference type="EMBL" id="MDW8800226.1"/>
    </source>
</evidence>
<dbReference type="RefSeq" id="WP_318796784.1">
    <property type="nucleotide sequence ID" value="NZ_JARUJP010000003.1"/>
</dbReference>
<sequence length="388" mass="42801">MNNFTYDIPVKVYFGENQLGNLGEELKKYGKRVLLTYGGGSIKKIGLYDKIVAEIKNAGLELFELSGIEPNPRITSVNEGAEICKKEKIDVLLAVGGGSTIDATKFIGAGAYYDGDAWDILTGKTPVTNCLPIITVLTLSATGSEMDAGGVISNLDTKDKIGYIHPMLLPKVSFLDPTNTYTVSPYQTACGAVDIMSHIIEVYFNMNQDLYMLDTAAEGFMKTVIKYAPIAMKEPENYEARANLMWTSSWAINGFINGGKRQAWSCHPMEHELSAYYDITHGLGLAILTPRWMEYTLDETTVSKFYQFGCNVFGIDKDMEPMAVAKKSIAMLSDFFFNTLGLKSTFTEIGIDQDNFSIMAKKACGGSVLPGFKALKQQDIENIFKMCL</sequence>
<name>A0ABU4JQJ5_9CLOT</name>
<dbReference type="GO" id="GO:0016491">
    <property type="term" value="F:oxidoreductase activity"/>
    <property type="evidence" value="ECO:0007669"/>
    <property type="project" value="UniProtKB-KW"/>
</dbReference>
<keyword evidence="5" id="KW-1185">Reference proteome</keyword>
<dbReference type="Gene3D" id="1.20.1090.10">
    <property type="entry name" value="Dehydroquinate synthase-like - alpha domain"/>
    <property type="match status" value="1"/>
</dbReference>
<dbReference type="InterPro" id="IPR044731">
    <property type="entry name" value="BDH-like"/>
</dbReference>
<accession>A0ABU4JQJ5</accession>